<dbReference type="SUPFAM" id="SSF88645">
    <property type="entry name" value="ssDNA viruses"/>
    <property type="match status" value="1"/>
</dbReference>
<reference evidence="2 3" key="1">
    <citation type="journal article" date="2024" name="BMC Genomics">
        <title>De novo assembly and annotation of Popillia japonica's genome with initial clues to its potential as an invasive pest.</title>
        <authorList>
            <person name="Cucini C."/>
            <person name="Boschi S."/>
            <person name="Funari R."/>
            <person name="Cardaioli E."/>
            <person name="Iannotti N."/>
            <person name="Marturano G."/>
            <person name="Paoli F."/>
            <person name="Bruttini M."/>
            <person name="Carapelli A."/>
            <person name="Frati F."/>
            <person name="Nardi F."/>
        </authorList>
    </citation>
    <scope>NUCLEOTIDE SEQUENCE [LARGE SCALE GENOMIC DNA]</scope>
    <source>
        <strain evidence="2">DMR45628</strain>
    </source>
</reference>
<dbReference type="Proteomes" id="UP001458880">
    <property type="component" value="Unassembled WGS sequence"/>
</dbReference>
<evidence type="ECO:0000313" key="3">
    <source>
        <dbReference type="Proteomes" id="UP001458880"/>
    </source>
</evidence>
<dbReference type="Pfam" id="PF02336">
    <property type="entry name" value="Denso_VP4"/>
    <property type="match status" value="1"/>
</dbReference>
<dbReference type="InterPro" id="IPR003433">
    <property type="entry name" value="Capsid_VP4_densovirus"/>
</dbReference>
<protein>
    <submittedName>
        <fullName evidence="2">Uncharacterized protein</fullName>
    </submittedName>
</protein>
<keyword evidence="1" id="KW-0472">Membrane</keyword>
<dbReference type="InterPro" id="IPR016184">
    <property type="entry name" value="Capsid/spike_ssDNA_virus"/>
</dbReference>
<keyword evidence="1" id="KW-0812">Transmembrane</keyword>
<keyword evidence="3" id="KW-1185">Reference proteome</keyword>
<feature type="transmembrane region" description="Helical" evidence="1">
    <location>
        <begin position="78"/>
        <end position="102"/>
    </location>
</feature>
<gene>
    <name evidence="2" type="ORF">QE152_g35769</name>
</gene>
<proteinExistence type="predicted"/>
<evidence type="ECO:0000313" key="2">
    <source>
        <dbReference type="EMBL" id="KAK9688115.1"/>
    </source>
</evidence>
<name>A0AAW1IEC2_POPJA</name>
<comment type="caution">
    <text evidence="2">The sequence shown here is derived from an EMBL/GenBank/DDBJ whole genome shotgun (WGS) entry which is preliminary data.</text>
</comment>
<sequence>MYFALRQTNDRVPDSADRTKYPTNECGWYKLDNYYNRWNFMPKIGETIIDYSYKPVNGIIQWKRHFIPYDTNDSDTAFILLITVINQLMVLFNGNAILYLMIRMTRIPRLVWQVMVNGTTLPVKTTIKNFYNTNTKRLEVNLANGTILSAYTTAQMYHDPNQLDLLKMSVDPTKVLSSNIKEVRNKNIPLIYIGILPVPQLNPSVATTNFQNSCAYWSVKADMVCEIDSNSIFTQQKDIYSGPDDVYLRLSSANAHECDWTQVRPLNLNTYGN</sequence>
<evidence type="ECO:0000256" key="1">
    <source>
        <dbReference type="SAM" id="Phobius"/>
    </source>
</evidence>
<keyword evidence="1" id="KW-1133">Transmembrane helix</keyword>
<dbReference type="EMBL" id="JASPKY010000605">
    <property type="protein sequence ID" value="KAK9688115.1"/>
    <property type="molecule type" value="Genomic_DNA"/>
</dbReference>
<organism evidence="2 3">
    <name type="scientific">Popillia japonica</name>
    <name type="common">Japanese beetle</name>
    <dbReference type="NCBI Taxonomy" id="7064"/>
    <lineage>
        <taxon>Eukaryota</taxon>
        <taxon>Metazoa</taxon>
        <taxon>Ecdysozoa</taxon>
        <taxon>Arthropoda</taxon>
        <taxon>Hexapoda</taxon>
        <taxon>Insecta</taxon>
        <taxon>Pterygota</taxon>
        <taxon>Neoptera</taxon>
        <taxon>Endopterygota</taxon>
        <taxon>Coleoptera</taxon>
        <taxon>Polyphaga</taxon>
        <taxon>Scarabaeiformia</taxon>
        <taxon>Scarabaeidae</taxon>
        <taxon>Rutelinae</taxon>
        <taxon>Popillia</taxon>
    </lineage>
</organism>
<accession>A0AAW1IEC2</accession>
<dbReference type="AlphaFoldDB" id="A0AAW1IEC2"/>